<comment type="similarity">
    <text evidence="2">Belongs to the CD225/Dispanin family.</text>
</comment>
<gene>
    <name evidence="7" type="ORF">ROHU_011759</name>
</gene>
<dbReference type="AlphaFoldDB" id="A0A498LK90"/>
<evidence type="ECO:0000313" key="8">
    <source>
        <dbReference type="Proteomes" id="UP000290572"/>
    </source>
</evidence>
<name>A0A498LK90_LABRO</name>
<dbReference type="PANTHER" id="PTHR14948:SF46">
    <property type="entry name" value="DISPANIN SUBFAMILY A MEMBER 2B-LIKE-RELATED"/>
    <property type="match status" value="1"/>
</dbReference>
<protein>
    <submittedName>
        <fullName evidence="7">Synapse differentiation-inducing gene protein 1-like</fullName>
    </submittedName>
</protein>
<keyword evidence="8" id="KW-1185">Reference proteome</keyword>
<keyword evidence="5 6" id="KW-0472">Membrane</keyword>
<dbReference type="GO" id="GO:0016020">
    <property type="term" value="C:membrane"/>
    <property type="evidence" value="ECO:0007669"/>
    <property type="project" value="UniProtKB-SubCell"/>
</dbReference>
<keyword evidence="3 6" id="KW-0812">Transmembrane</keyword>
<comment type="caution">
    <text evidence="7">The sequence shown here is derived from an EMBL/GenBank/DDBJ whole genome shotgun (WGS) entry which is preliminary data.</text>
</comment>
<dbReference type="InterPro" id="IPR051423">
    <property type="entry name" value="CD225/Dispanin"/>
</dbReference>
<sequence>MNIPPEPTVAMTGAADQPVVFQPVVVQPAVLMTPMPVVTAVPDYLGYSIFTMLCCCLPLGIAATVYSCSTRDANMTGQRELAMSRSRVAFILNNVALGIGLLATTVAIIIRFTASK</sequence>
<evidence type="ECO:0000256" key="6">
    <source>
        <dbReference type="SAM" id="Phobius"/>
    </source>
</evidence>
<comment type="subcellular location">
    <subcellularLocation>
        <location evidence="1">Membrane</location>
    </subcellularLocation>
</comment>
<organism evidence="7 8">
    <name type="scientific">Labeo rohita</name>
    <name type="common">Indian major carp</name>
    <name type="synonym">Cyprinus rohita</name>
    <dbReference type="NCBI Taxonomy" id="84645"/>
    <lineage>
        <taxon>Eukaryota</taxon>
        <taxon>Metazoa</taxon>
        <taxon>Chordata</taxon>
        <taxon>Craniata</taxon>
        <taxon>Vertebrata</taxon>
        <taxon>Euteleostomi</taxon>
        <taxon>Actinopterygii</taxon>
        <taxon>Neopterygii</taxon>
        <taxon>Teleostei</taxon>
        <taxon>Ostariophysi</taxon>
        <taxon>Cypriniformes</taxon>
        <taxon>Cyprinidae</taxon>
        <taxon>Labeoninae</taxon>
        <taxon>Labeonini</taxon>
        <taxon>Labeo</taxon>
    </lineage>
</organism>
<feature type="transmembrane region" description="Helical" evidence="6">
    <location>
        <begin position="44"/>
        <end position="67"/>
    </location>
</feature>
<dbReference type="STRING" id="84645.A0A498LK90"/>
<feature type="transmembrane region" description="Helical" evidence="6">
    <location>
        <begin position="88"/>
        <end position="110"/>
    </location>
</feature>
<keyword evidence="4 6" id="KW-1133">Transmembrane helix</keyword>
<dbReference type="Pfam" id="PF04505">
    <property type="entry name" value="CD225"/>
    <property type="match status" value="1"/>
</dbReference>
<dbReference type="EMBL" id="QBIY01013333">
    <property type="protein sequence ID" value="RXN07933.1"/>
    <property type="molecule type" value="Genomic_DNA"/>
</dbReference>
<proteinExistence type="inferred from homology"/>
<evidence type="ECO:0000256" key="2">
    <source>
        <dbReference type="ARBA" id="ARBA00006843"/>
    </source>
</evidence>
<accession>A0A498LK90</accession>
<dbReference type="PANTHER" id="PTHR14948">
    <property type="entry name" value="NG5"/>
    <property type="match status" value="1"/>
</dbReference>
<evidence type="ECO:0000256" key="4">
    <source>
        <dbReference type="ARBA" id="ARBA00022989"/>
    </source>
</evidence>
<evidence type="ECO:0000256" key="5">
    <source>
        <dbReference type="ARBA" id="ARBA00023136"/>
    </source>
</evidence>
<evidence type="ECO:0000256" key="3">
    <source>
        <dbReference type="ARBA" id="ARBA00022692"/>
    </source>
</evidence>
<evidence type="ECO:0000313" key="7">
    <source>
        <dbReference type="EMBL" id="RXN07933.1"/>
    </source>
</evidence>
<dbReference type="Proteomes" id="UP000290572">
    <property type="component" value="Unassembled WGS sequence"/>
</dbReference>
<reference evidence="7 8" key="1">
    <citation type="submission" date="2018-03" db="EMBL/GenBank/DDBJ databases">
        <title>Draft genome sequence of Rohu Carp (Labeo rohita).</title>
        <authorList>
            <person name="Das P."/>
            <person name="Kushwaha B."/>
            <person name="Joshi C.G."/>
            <person name="Kumar D."/>
            <person name="Nagpure N.S."/>
            <person name="Sahoo L."/>
            <person name="Das S.P."/>
            <person name="Bit A."/>
            <person name="Patnaik S."/>
            <person name="Meher P.K."/>
            <person name="Jayasankar P."/>
            <person name="Koringa P.G."/>
            <person name="Patel N.V."/>
            <person name="Hinsu A.T."/>
            <person name="Kumar R."/>
            <person name="Pandey M."/>
            <person name="Agarwal S."/>
            <person name="Srivastava S."/>
            <person name="Singh M."/>
            <person name="Iquebal M.A."/>
            <person name="Jaiswal S."/>
            <person name="Angadi U.B."/>
            <person name="Kumar N."/>
            <person name="Raza M."/>
            <person name="Shah T.M."/>
            <person name="Rai A."/>
            <person name="Jena J.K."/>
        </authorList>
    </citation>
    <scope>NUCLEOTIDE SEQUENCE [LARGE SCALE GENOMIC DNA]</scope>
    <source>
        <strain evidence="7">DASCIFA01</strain>
        <tissue evidence="7">Testis</tissue>
    </source>
</reference>
<dbReference type="InterPro" id="IPR007593">
    <property type="entry name" value="CD225/Dispanin_fam"/>
</dbReference>
<evidence type="ECO:0000256" key="1">
    <source>
        <dbReference type="ARBA" id="ARBA00004370"/>
    </source>
</evidence>